<dbReference type="OrthoDB" id="1484423at2759"/>
<dbReference type="GO" id="GO:0006508">
    <property type="term" value="P:proteolysis"/>
    <property type="evidence" value="ECO:0007669"/>
    <property type="project" value="UniProtKB-KW"/>
</dbReference>
<evidence type="ECO:0000256" key="3">
    <source>
        <dbReference type="ARBA" id="ARBA00022801"/>
    </source>
</evidence>
<evidence type="ECO:0000313" key="12">
    <source>
        <dbReference type="Proteomes" id="UP000023152"/>
    </source>
</evidence>
<dbReference type="PROSITE" id="PS51892">
    <property type="entry name" value="SUBTILASE"/>
    <property type="match status" value="1"/>
</dbReference>
<keyword evidence="12" id="KW-1185">Reference proteome</keyword>
<dbReference type="Gene3D" id="3.40.50.200">
    <property type="entry name" value="Peptidase S8/S53 domain"/>
    <property type="match status" value="1"/>
</dbReference>
<comment type="caution">
    <text evidence="7">Lacks conserved residue(s) required for the propagation of feature annotation.</text>
</comment>
<evidence type="ECO:0000256" key="7">
    <source>
        <dbReference type="PROSITE-ProRule" id="PRU01240"/>
    </source>
</evidence>
<keyword evidence="9" id="KW-1133">Transmembrane helix</keyword>
<dbReference type="EMBL" id="ASPP01022091">
    <property type="protein sequence ID" value="ETO11745.1"/>
    <property type="molecule type" value="Genomic_DNA"/>
</dbReference>
<proteinExistence type="inferred from homology"/>
<keyword evidence="4" id="KW-0720">Serine protease</keyword>
<feature type="domain" description="Peptidase S8/S53" evidence="10">
    <location>
        <begin position="58"/>
        <end position="158"/>
    </location>
</feature>
<evidence type="ECO:0000256" key="1">
    <source>
        <dbReference type="ARBA" id="ARBA00011073"/>
    </source>
</evidence>
<name>X6MFC6_RETFI</name>
<dbReference type="PANTHER" id="PTHR43806:SF7">
    <property type="entry name" value="MEMBRANE-BOUND TRANSCRIPTION FACTOR SITE-1 PROTEASE"/>
    <property type="match status" value="1"/>
</dbReference>
<keyword evidence="3" id="KW-0378">Hydrolase</keyword>
<dbReference type="InterPro" id="IPR036852">
    <property type="entry name" value="Peptidase_S8/S53_dom_sf"/>
</dbReference>
<feature type="compositionally biased region" description="Basic residues" evidence="8">
    <location>
        <begin position="1"/>
        <end position="12"/>
    </location>
</feature>
<gene>
    <name evidence="11" type="ORF">RFI_25631</name>
</gene>
<keyword evidence="9" id="KW-0812">Transmembrane</keyword>
<dbReference type="InterPro" id="IPR000209">
    <property type="entry name" value="Peptidase_S8/S53_dom"/>
</dbReference>
<dbReference type="PRINTS" id="PR00723">
    <property type="entry name" value="SUBTILISIN"/>
</dbReference>
<evidence type="ECO:0000256" key="5">
    <source>
        <dbReference type="ARBA" id="ARBA00023529"/>
    </source>
</evidence>
<keyword evidence="2 11" id="KW-0645">Protease</keyword>
<dbReference type="GO" id="GO:0005794">
    <property type="term" value="C:Golgi apparatus"/>
    <property type="evidence" value="ECO:0007669"/>
    <property type="project" value="TreeGrafter"/>
</dbReference>
<dbReference type="Pfam" id="PF00082">
    <property type="entry name" value="Peptidase_S8"/>
    <property type="match status" value="1"/>
</dbReference>
<dbReference type="SUPFAM" id="SSF52743">
    <property type="entry name" value="Subtilisin-like"/>
    <property type="match status" value="1"/>
</dbReference>
<dbReference type="EC" id="3.4.21.62" evidence="6"/>
<dbReference type="PANTHER" id="PTHR43806">
    <property type="entry name" value="PEPTIDASE S8"/>
    <property type="match status" value="1"/>
</dbReference>
<comment type="caution">
    <text evidence="11">The sequence shown here is derived from an EMBL/GenBank/DDBJ whole genome shotgun (WGS) entry which is preliminary data.</text>
</comment>
<dbReference type="InterPro" id="IPR022398">
    <property type="entry name" value="Peptidase_S8_His-AS"/>
</dbReference>
<evidence type="ECO:0000259" key="10">
    <source>
        <dbReference type="Pfam" id="PF00082"/>
    </source>
</evidence>
<dbReference type="InterPro" id="IPR050131">
    <property type="entry name" value="Peptidase_S8_subtilisin-like"/>
</dbReference>
<dbReference type="PROSITE" id="PS00137">
    <property type="entry name" value="SUBTILASE_HIS"/>
    <property type="match status" value="1"/>
</dbReference>
<sequence length="198" mass="22986">MVKKKKGGRLRGKFSDEIENEKVDTERQTSRRHLNSVDATVMPEHLEAQKLWNDGYSGQEVHVAIFDTGIDKSHKHFKNIDERTNWTSENQLHDGLGHGTFVAGIVASTSKKCPGFAPDAIIHTFRVFTNEQMSYTSWFLDAFNYAIFRKMNLLNLSIWFYVYFSLFVLEKKKKKDQSKSKQLCEWGGKKKKTYTHIT</sequence>
<evidence type="ECO:0000256" key="9">
    <source>
        <dbReference type="SAM" id="Phobius"/>
    </source>
</evidence>
<dbReference type="AlphaFoldDB" id="X6MFC6"/>
<dbReference type="InterPro" id="IPR015500">
    <property type="entry name" value="Peptidase_S8_subtilisin-rel"/>
</dbReference>
<organism evidence="11 12">
    <name type="scientific">Reticulomyxa filosa</name>
    <dbReference type="NCBI Taxonomy" id="46433"/>
    <lineage>
        <taxon>Eukaryota</taxon>
        <taxon>Sar</taxon>
        <taxon>Rhizaria</taxon>
        <taxon>Retaria</taxon>
        <taxon>Foraminifera</taxon>
        <taxon>Monothalamids</taxon>
        <taxon>Reticulomyxidae</taxon>
        <taxon>Reticulomyxa</taxon>
    </lineage>
</organism>
<dbReference type="Proteomes" id="UP000023152">
    <property type="component" value="Unassembled WGS sequence"/>
</dbReference>
<feature type="compositionally biased region" description="Basic and acidic residues" evidence="8">
    <location>
        <begin position="13"/>
        <end position="29"/>
    </location>
</feature>
<evidence type="ECO:0000256" key="6">
    <source>
        <dbReference type="ARBA" id="ARBA00023619"/>
    </source>
</evidence>
<comment type="catalytic activity">
    <reaction evidence="5">
        <text>Hydrolysis of proteins with broad specificity for peptide bonds, and a preference for a large uncharged residue in P1. Hydrolyzes peptide amides.</text>
        <dbReference type="EC" id="3.4.21.62"/>
    </reaction>
</comment>
<feature type="transmembrane region" description="Helical" evidence="9">
    <location>
        <begin position="151"/>
        <end position="169"/>
    </location>
</feature>
<protein>
    <recommendedName>
        <fullName evidence="6">subtilisin</fullName>
        <ecNumber evidence="6">3.4.21.62</ecNumber>
    </recommendedName>
</protein>
<evidence type="ECO:0000256" key="2">
    <source>
        <dbReference type="ARBA" id="ARBA00022670"/>
    </source>
</evidence>
<accession>X6MFC6</accession>
<evidence type="ECO:0000256" key="4">
    <source>
        <dbReference type="ARBA" id="ARBA00022825"/>
    </source>
</evidence>
<evidence type="ECO:0000313" key="11">
    <source>
        <dbReference type="EMBL" id="ETO11745.1"/>
    </source>
</evidence>
<dbReference type="GO" id="GO:0004252">
    <property type="term" value="F:serine-type endopeptidase activity"/>
    <property type="evidence" value="ECO:0007669"/>
    <property type="project" value="UniProtKB-EC"/>
</dbReference>
<reference evidence="11 12" key="1">
    <citation type="journal article" date="2013" name="Curr. Biol.">
        <title>The Genome of the Foraminiferan Reticulomyxa filosa.</title>
        <authorList>
            <person name="Glockner G."/>
            <person name="Hulsmann N."/>
            <person name="Schleicher M."/>
            <person name="Noegel A.A."/>
            <person name="Eichinger L."/>
            <person name="Gallinger C."/>
            <person name="Pawlowski J."/>
            <person name="Sierra R."/>
            <person name="Euteneuer U."/>
            <person name="Pillet L."/>
            <person name="Moustafa A."/>
            <person name="Platzer M."/>
            <person name="Groth M."/>
            <person name="Szafranski K."/>
            <person name="Schliwa M."/>
        </authorList>
    </citation>
    <scope>NUCLEOTIDE SEQUENCE [LARGE SCALE GENOMIC DNA]</scope>
</reference>
<evidence type="ECO:0000256" key="8">
    <source>
        <dbReference type="SAM" id="MobiDB-lite"/>
    </source>
</evidence>
<keyword evidence="9" id="KW-0472">Membrane</keyword>
<feature type="region of interest" description="Disordered" evidence="8">
    <location>
        <begin position="1"/>
        <end position="32"/>
    </location>
</feature>
<comment type="similarity">
    <text evidence="1 7">Belongs to the peptidase S8 family.</text>
</comment>